<proteinExistence type="predicted"/>
<sequence length="167" mass="16165">MALAIACALALSGCTTTSKTADATAGQPKAAKPASAKGILAKGGTTASNLYVDPVVSKAPGQQQAQAPAPAAVPAAENAFPPAPAAQQQASIAGLATQPTAVRAGIGTIFSANPPMPAAAAPSANGPVPAELPRRNFNATTASLFGLQQPAPAAACGTDERGNPISC</sequence>
<keyword evidence="2" id="KW-1185">Reference proteome</keyword>
<accession>A0ABV6AQF9</accession>
<dbReference type="Proteomes" id="UP001589692">
    <property type="component" value="Unassembled WGS sequence"/>
</dbReference>
<reference evidence="1 2" key="1">
    <citation type="submission" date="2024-09" db="EMBL/GenBank/DDBJ databases">
        <authorList>
            <person name="Sun Q."/>
            <person name="Mori K."/>
        </authorList>
    </citation>
    <scope>NUCLEOTIDE SEQUENCE [LARGE SCALE GENOMIC DNA]</scope>
    <source>
        <strain evidence="1 2">TBRC 4938</strain>
    </source>
</reference>
<protein>
    <recommendedName>
        <fullName evidence="3">Lipoprotein</fullName>
    </recommendedName>
</protein>
<dbReference type="RefSeq" id="WP_377264918.1">
    <property type="nucleotide sequence ID" value="NZ_JBHMAA010000032.1"/>
</dbReference>
<comment type="caution">
    <text evidence="1">The sequence shown here is derived from an EMBL/GenBank/DDBJ whole genome shotgun (WGS) entry which is preliminary data.</text>
</comment>
<dbReference type="EMBL" id="JBHMAA010000032">
    <property type="protein sequence ID" value="MFB9952102.1"/>
    <property type="molecule type" value="Genomic_DNA"/>
</dbReference>
<evidence type="ECO:0000313" key="2">
    <source>
        <dbReference type="Proteomes" id="UP001589692"/>
    </source>
</evidence>
<evidence type="ECO:0008006" key="3">
    <source>
        <dbReference type="Google" id="ProtNLM"/>
    </source>
</evidence>
<gene>
    <name evidence="1" type="ORF">ACFFP0_24915</name>
</gene>
<organism evidence="1 2">
    <name type="scientific">Rhizobium puerariae</name>
    <dbReference type="NCBI Taxonomy" id="1585791"/>
    <lineage>
        <taxon>Bacteria</taxon>
        <taxon>Pseudomonadati</taxon>
        <taxon>Pseudomonadota</taxon>
        <taxon>Alphaproteobacteria</taxon>
        <taxon>Hyphomicrobiales</taxon>
        <taxon>Rhizobiaceae</taxon>
        <taxon>Rhizobium/Agrobacterium group</taxon>
        <taxon>Rhizobium</taxon>
    </lineage>
</organism>
<evidence type="ECO:0000313" key="1">
    <source>
        <dbReference type="EMBL" id="MFB9952102.1"/>
    </source>
</evidence>
<name>A0ABV6AQF9_9HYPH</name>